<evidence type="ECO:0000313" key="2">
    <source>
        <dbReference type="Proteomes" id="UP001159363"/>
    </source>
</evidence>
<proteinExistence type="predicted"/>
<protein>
    <submittedName>
        <fullName evidence="1">Uncharacterized protein</fullName>
    </submittedName>
</protein>
<dbReference type="EMBL" id="JARBHB010000003">
    <property type="protein sequence ID" value="KAJ8889919.1"/>
    <property type="molecule type" value="Genomic_DNA"/>
</dbReference>
<dbReference type="Gene3D" id="3.60.10.10">
    <property type="entry name" value="Endonuclease/exonuclease/phosphatase"/>
    <property type="match status" value="1"/>
</dbReference>
<organism evidence="1 2">
    <name type="scientific">Dryococelus australis</name>
    <dbReference type="NCBI Taxonomy" id="614101"/>
    <lineage>
        <taxon>Eukaryota</taxon>
        <taxon>Metazoa</taxon>
        <taxon>Ecdysozoa</taxon>
        <taxon>Arthropoda</taxon>
        <taxon>Hexapoda</taxon>
        <taxon>Insecta</taxon>
        <taxon>Pterygota</taxon>
        <taxon>Neoptera</taxon>
        <taxon>Polyneoptera</taxon>
        <taxon>Phasmatodea</taxon>
        <taxon>Verophasmatodea</taxon>
        <taxon>Anareolatae</taxon>
        <taxon>Phasmatidae</taxon>
        <taxon>Eurycanthinae</taxon>
        <taxon>Dryococelus</taxon>
    </lineage>
</organism>
<reference evidence="1 2" key="1">
    <citation type="submission" date="2023-02" db="EMBL/GenBank/DDBJ databases">
        <title>LHISI_Scaffold_Assembly.</title>
        <authorList>
            <person name="Stuart O.P."/>
            <person name="Cleave R."/>
            <person name="Magrath M.J.L."/>
            <person name="Mikheyev A.S."/>
        </authorList>
    </citation>
    <scope>NUCLEOTIDE SEQUENCE [LARGE SCALE GENOMIC DNA]</scope>
    <source>
        <strain evidence="1">Daus_M_001</strain>
        <tissue evidence="1">Leg muscle</tissue>
    </source>
</reference>
<dbReference type="SUPFAM" id="SSF56219">
    <property type="entry name" value="DNase I-like"/>
    <property type="match status" value="1"/>
</dbReference>
<gene>
    <name evidence="1" type="ORF">PR048_009424</name>
</gene>
<evidence type="ECO:0000313" key="1">
    <source>
        <dbReference type="EMBL" id="KAJ8889919.1"/>
    </source>
</evidence>
<name>A0ABQ9HZV8_9NEOP</name>
<sequence>MTEQDYKQQAKTVLRNKPDKKNIIIEVTPKVVSDLGTCVSTAALSASNFRTAQRRDIHIPIVTKPASSSMCGQLSLRRSKVATVETRQIIKAKQLDIVLVQESYAGKGDIEGLGHTLIISKSNQEKLWSAVMLSNNTSHLYLKQLSIDKITTIMIQDFIPMYFISAYFPPRHDIIIAAYTNSKSKLWCSETEDERDNLMEIFIANNYLHILNEKKKQYHNIGFNTRHH</sequence>
<keyword evidence="2" id="KW-1185">Reference proteome</keyword>
<dbReference type="Proteomes" id="UP001159363">
    <property type="component" value="Chromosome 3"/>
</dbReference>
<comment type="caution">
    <text evidence="1">The sequence shown here is derived from an EMBL/GenBank/DDBJ whole genome shotgun (WGS) entry which is preliminary data.</text>
</comment>
<dbReference type="InterPro" id="IPR036691">
    <property type="entry name" value="Endo/exonu/phosph_ase_sf"/>
</dbReference>
<accession>A0ABQ9HZV8</accession>